<dbReference type="PRINTS" id="PR00458">
    <property type="entry name" value="PEROXIDASE"/>
</dbReference>
<evidence type="ECO:0000256" key="12">
    <source>
        <dbReference type="ARBA" id="ARBA00023004"/>
    </source>
</evidence>
<dbReference type="EMBL" id="NMUH01008928">
    <property type="protein sequence ID" value="MQM19455.1"/>
    <property type="molecule type" value="Genomic_DNA"/>
</dbReference>
<comment type="cofactor">
    <cofactor evidence="17 20">
        <name>heme b</name>
        <dbReference type="ChEBI" id="CHEBI:60344"/>
    </cofactor>
    <text evidence="17 20">Binds 1 heme b (iron(II)-protoporphyrin IX) group per subunit.</text>
</comment>
<dbReference type="PROSITE" id="PS00436">
    <property type="entry name" value="PEROXIDASE_2"/>
    <property type="match status" value="1"/>
</dbReference>
<dbReference type="Proteomes" id="UP000652761">
    <property type="component" value="Unassembled WGS sequence"/>
</dbReference>
<evidence type="ECO:0000256" key="19">
    <source>
        <dbReference type="PIRSR" id="PIRSR600823-5"/>
    </source>
</evidence>
<evidence type="ECO:0000256" key="21">
    <source>
        <dbReference type="SAM" id="MobiDB-lite"/>
    </source>
</evidence>
<proteinExistence type="inferred from homology"/>
<dbReference type="InterPro" id="IPR019793">
    <property type="entry name" value="Peroxidases_heam-ligand_BS"/>
</dbReference>
<dbReference type="GO" id="GO:0020037">
    <property type="term" value="F:heme binding"/>
    <property type="evidence" value="ECO:0007669"/>
    <property type="project" value="UniProtKB-UniRule"/>
</dbReference>
<dbReference type="Gene3D" id="1.10.420.10">
    <property type="entry name" value="Peroxidase, domain 2"/>
    <property type="match status" value="1"/>
</dbReference>
<evidence type="ECO:0000256" key="15">
    <source>
        <dbReference type="PIRSR" id="PIRSR600823-1"/>
    </source>
</evidence>
<evidence type="ECO:0000256" key="16">
    <source>
        <dbReference type="PIRSR" id="PIRSR600823-2"/>
    </source>
</evidence>
<keyword evidence="6 20" id="KW-0575">Peroxidase</keyword>
<feature type="binding site" description="axial binding residue" evidence="17">
    <location>
        <position position="211"/>
    </location>
    <ligand>
        <name>heme b</name>
        <dbReference type="ChEBI" id="CHEBI:60344"/>
    </ligand>
    <ligandPart>
        <name>Fe</name>
        <dbReference type="ChEBI" id="CHEBI:18248"/>
    </ligandPart>
</feature>
<dbReference type="PRINTS" id="PR00461">
    <property type="entry name" value="PLPEROXIDASE"/>
</dbReference>
<comment type="caution">
    <text evidence="23">The sequence shown here is derived from an EMBL/GenBank/DDBJ whole genome shotgun (WGS) entry which is preliminary data.</text>
</comment>
<feature type="binding site" evidence="16">
    <location>
        <position position="181"/>
    </location>
    <ligand>
        <name>substrate</name>
    </ligand>
</feature>
<dbReference type="PANTHER" id="PTHR31235">
    <property type="entry name" value="PEROXIDASE 25-RELATED"/>
    <property type="match status" value="1"/>
</dbReference>
<dbReference type="GO" id="GO:0005576">
    <property type="term" value="C:extracellular region"/>
    <property type="evidence" value="ECO:0007669"/>
    <property type="project" value="UniProtKB-SubCell"/>
</dbReference>
<comment type="function">
    <text evidence="2">Removal of H(2)O(2), oxidation of toxic reductants, biosynthesis and degradation of lignin, suberization, auxin catabolism, response to environmental stresses such as wounding, pathogen attack and oxidative stress. These functions might be dependent on each isozyme/isoform in each plant tissue.</text>
</comment>
<evidence type="ECO:0000256" key="14">
    <source>
        <dbReference type="ARBA" id="ARBA00023324"/>
    </source>
</evidence>
<evidence type="ECO:0000256" key="13">
    <source>
        <dbReference type="ARBA" id="ARBA00023157"/>
    </source>
</evidence>
<comment type="similarity">
    <text evidence="3">Belongs to the peroxidase family. Ascorbate peroxidase subfamily.</text>
</comment>
<dbReference type="InterPro" id="IPR000823">
    <property type="entry name" value="Peroxidase_pln"/>
</dbReference>
<dbReference type="SUPFAM" id="SSF48113">
    <property type="entry name" value="Heme-dependent peroxidases"/>
    <property type="match status" value="1"/>
</dbReference>
<dbReference type="GO" id="GO:0042744">
    <property type="term" value="P:hydrogen peroxide catabolic process"/>
    <property type="evidence" value="ECO:0007669"/>
    <property type="project" value="UniProtKB-KW"/>
</dbReference>
<keyword evidence="5 20" id="KW-0964">Secreted</keyword>
<accession>A0A843XK46</accession>
<evidence type="ECO:0000256" key="2">
    <source>
        <dbReference type="ARBA" id="ARBA00002322"/>
    </source>
</evidence>
<evidence type="ECO:0000256" key="7">
    <source>
        <dbReference type="ARBA" id="ARBA00022617"/>
    </source>
</evidence>
<comment type="subcellular location">
    <subcellularLocation>
        <location evidence="20">Secreted</location>
    </subcellularLocation>
</comment>
<keyword evidence="8 17" id="KW-0479">Metal-binding</keyword>
<dbReference type="InterPro" id="IPR010255">
    <property type="entry name" value="Haem_peroxidase_sf"/>
</dbReference>
<evidence type="ECO:0000313" key="23">
    <source>
        <dbReference type="EMBL" id="MQM19455.1"/>
    </source>
</evidence>
<feature type="disulfide bond" evidence="19">
    <location>
        <begin position="58"/>
        <end position="134"/>
    </location>
</feature>
<keyword evidence="7 20" id="KW-0349">Heme</keyword>
<dbReference type="InterPro" id="IPR033905">
    <property type="entry name" value="Secretory_peroxidase"/>
</dbReference>
<feature type="region of interest" description="Disordered" evidence="21">
    <location>
        <begin position="1"/>
        <end position="24"/>
    </location>
</feature>
<gene>
    <name evidence="23" type="ORF">Taro_052460</name>
</gene>
<keyword evidence="13 19" id="KW-1015">Disulfide bond</keyword>
<dbReference type="EC" id="1.11.1.7" evidence="4 20"/>
<evidence type="ECO:0000256" key="20">
    <source>
        <dbReference type="RuleBase" id="RU362060"/>
    </source>
</evidence>
<dbReference type="AlphaFoldDB" id="A0A843XK46"/>
<comment type="catalytic activity">
    <reaction evidence="1 20">
        <text>2 a phenolic donor + H2O2 = 2 a phenolic radical donor + 2 H2O</text>
        <dbReference type="Rhea" id="RHEA:56136"/>
        <dbReference type="ChEBI" id="CHEBI:15377"/>
        <dbReference type="ChEBI" id="CHEBI:16240"/>
        <dbReference type="ChEBI" id="CHEBI:139520"/>
        <dbReference type="ChEBI" id="CHEBI:139521"/>
        <dbReference type="EC" id="1.11.1.7"/>
    </reaction>
</comment>
<dbReference type="Pfam" id="PF00141">
    <property type="entry name" value="peroxidase"/>
    <property type="match status" value="1"/>
</dbReference>
<evidence type="ECO:0000256" key="18">
    <source>
        <dbReference type="PIRSR" id="PIRSR600823-4"/>
    </source>
</evidence>
<comment type="cofactor">
    <cofactor evidence="17 20">
        <name>Ca(2+)</name>
        <dbReference type="ChEBI" id="CHEBI:29108"/>
    </cofactor>
    <text evidence="17 20">Binds 2 calcium ions per subunit.</text>
</comment>
<evidence type="ECO:0000256" key="3">
    <source>
        <dbReference type="ARBA" id="ARBA00006873"/>
    </source>
</evidence>
<dbReference type="OrthoDB" id="2113341at2759"/>
<evidence type="ECO:0000259" key="22">
    <source>
        <dbReference type="PROSITE" id="PS50873"/>
    </source>
</evidence>
<organism evidence="23 24">
    <name type="scientific">Colocasia esculenta</name>
    <name type="common">Wild taro</name>
    <name type="synonym">Arum esculentum</name>
    <dbReference type="NCBI Taxonomy" id="4460"/>
    <lineage>
        <taxon>Eukaryota</taxon>
        <taxon>Viridiplantae</taxon>
        <taxon>Streptophyta</taxon>
        <taxon>Embryophyta</taxon>
        <taxon>Tracheophyta</taxon>
        <taxon>Spermatophyta</taxon>
        <taxon>Magnoliopsida</taxon>
        <taxon>Liliopsida</taxon>
        <taxon>Araceae</taxon>
        <taxon>Aroideae</taxon>
        <taxon>Colocasieae</taxon>
        <taxon>Colocasia</taxon>
    </lineage>
</organism>
<keyword evidence="12 17" id="KW-0408">Iron</keyword>
<dbReference type="PROSITE" id="PS00435">
    <property type="entry name" value="PEROXIDASE_1"/>
    <property type="match status" value="1"/>
</dbReference>
<evidence type="ECO:0000256" key="1">
    <source>
        <dbReference type="ARBA" id="ARBA00000189"/>
    </source>
</evidence>
<feature type="binding site" evidence="17">
    <location>
        <position position="212"/>
    </location>
    <ligand>
        <name>Ca(2+)</name>
        <dbReference type="ChEBI" id="CHEBI:29108"/>
        <label>2</label>
    </ligand>
</feature>
<dbReference type="PROSITE" id="PS50873">
    <property type="entry name" value="PEROXIDASE_4"/>
    <property type="match status" value="1"/>
</dbReference>
<keyword evidence="14 20" id="KW-0376">Hydrogen peroxide</keyword>
<evidence type="ECO:0000256" key="5">
    <source>
        <dbReference type="ARBA" id="ARBA00022525"/>
    </source>
</evidence>
<evidence type="ECO:0000256" key="6">
    <source>
        <dbReference type="ARBA" id="ARBA00022559"/>
    </source>
</evidence>
<keyword evidence="10 17" id="KW-0106">Calcium</keyword>
<sequence length="346" mass="36918">MSISIVRKPPRRPVAMSSDSHSSGTTTVLVLPLLICLLNAAAAALAQGTRVGFYGLSCSAAEDIVRSAVETHYGDDPTVAPGLLRMHFHDCFVRGCDASILIGGASAERTALPNLGLRVYEVIDDAKAQLEAACPGVVSCADILALAARDSVALTGGPWWQVPTGRRDGLVSSASDAGNLPSFTDSVDVQKQKFAEKGLNTKDLVTLLGGHTIGTAQCQFFSYRLYNFTEGNPDPTISSSYFQQLRLLCPAGGDGSNRVDLDDGSGGDFDNNYFYNLEMGKGLLESDQVLFSDFTTRRYVRGYTGLLARLLGTFPTEFARSMVKMSNIGVNTGSDGEIRMLCSAVN</sequence>
<dbReference type="InterPro" id="IPR002016">
    <property type="entry name" value="Haem_peroxidase"/>
</dbReference>
<feature type="disulfide bond" evidence="19">
    <location>
        <begin position="218"/>
        <end position="249"/>
    </location>
</feature>
<comment type="similarity">
    <text evidence="20">Belongs to the peroxidase family. Classical plant (class III) peroxidase subfamily.</text>
</comment>
<dbReference type="GO" id="GO:0140825">
    <property type="term" value="F:lactoperoxidase activity"/>
    <property type="evidence" value="ECO:0007669"/>
    <property type="project" value="UniProtKB-EC"/>
</dbReference>
<dbReference type="FunFam" id="1.10.520.10:FF:000008">
    <property type="entry name" value="Peroxidase"/>
    <property type="match status" value="1"/>
</dbReference>
<dbReference type="GO" id="GO:0006979">
    <property type="term" value="P:response to oxidative stress"/>
    <property type="evidence" value="ECO:0007669"/>
    <property type="project" value="UniProtKB-UniRule"/>
</dbReference>
<keyword evidence="24" id="KW-1185">Reference proteome</keyword>
<evidence type="ECO:0000313" key="24">
    <source>
        <dbReference type="Proteomes" id="UP000652761"/>
    </source>
</evidence>
<feature type="domain" description="Plant heme peroxidase family profile" evidence="22">
    <location>
        <begin position="48"/>
        <end position="346"/>
    </location>
</feature>
<feature type="binding site" evidence="17">
    <location>
        <position position="108"/>
    </location>
    <ligand>
        <name>Ca(2+)</name>
        <dbReference type="ChEBI" id="CHEBI:29108"/>
        <label>1</label>
    </ligand>
</feature>
<feature type="binding site" evidence="17">
    <location>
        <position position="262"/>
    </location>
    <ligand>
        <name>Ca(2+)</name>
        <dbReference type="ChEBI" id="CHEBI:29108"/>
        <label>2</label>
    </ligand>
</feature>
<feature type="site" description="Transition state stabilizer" evidence="18">
    <location>
        <position position="85"/>
    </location>
</feature>
<evidence type="ECO:0000256" key="4">
    <source>
        <dbReference type="ARBA" id="ARBA00012313"/>
    </source>
</evidence>
<feature type="binding site" evidence="17">
    <location>
        <position position="270"/>
    </location>
    <ligand>
        <name>Ca(2+)</name>
        <dbReference type="ChEBI" id="CHEBI:29108"/>
        <label>2</label>
    </ligand>
</feature>
<dbReference type="Gene3D" id="1.10.520.10">
    <property type="match status" value="1"/>
</dbReference>
<reference evidence="23" key="1">
    <citation type="submission" date="2017-07" db="EMBL/GenBank/DDBJ databases">
        <title>Taro Niue Genome Assembly and Annotation.</title>
        <authorList>
            <person name="Atibalentja N."/>
            <person name="Keating K."/>
            <person name="Fields C.J."/>
        </authorList>
    </citation>
    <scope>NUCLEOTIDE SEQUENCE</scope>
    <source>
        <strain evidence="23">Niue_2</strain>
        <tissue evidence="23">Leaf</tissue>
    </source>
</reference>
<feature type="disulfide bond" evidence="19">
    <location>
        <begin position="91"/>
        <end position="96"/>
    </location>
</feature>
<dbReference type="CDD" id="cd00693">
    <property type="entry name" value="secretory_peroxidase"/>
    <property type="match status" value="1"/>
</dbReference>
<feature type="binding site" evidence="17">
    <location>
        <position position="99"/>
    </location>
    <ligand>
        <name>Ca(2+)</name>
        <dbReference type="ChEBI" id="CHEBI:29108"/>
        <label>1</label>
    </ligand>
</feature>
<keyword evidence="9" id="KW-0732">Signal</keyword>
<dbReference type="InterPro" id="IPR019794">
    <property type="entry name" value="Peroxidases_AS"/>
</dbReference>
<protein>
    <recommendedName>
        <fullName evidence="4 20">Peroxidase</fullName>
        <ecNumber evidence="4 20">1.11.1.7</ecNumber>
    </recommendedName>
</protein>
<feature type="binding site" evidence="17">
    <location>
        <position position="97"/>
    </location>
    <ligand>
        <name>Ca(2+)</name>
        <dbReference type="ChEBI" id="CHEBI:29108"/>
        <label>1</label>
    </ligand>
</feature>
<feature type="active site" description="Proton acceptor" evidence="15">
    <location>
        <position position="89"/>
    </location>
</feature>
<feature type="disulfide bond" evidence="19">
    <location>
        <begin position="140"/>
        <end position="342"/>
    </location>
</feature>
<evidence type="ECO:0000256" key="17">
    <source>
        <dbReference type="PIRSR" id="PIRSR600823-3"/>
    </source>
</evidence>
<feature type="binding site" evidence="17">
    <location>
        <position position="93"/>
    </location>
    <ligand>
        <name>Ca(2+)</name>
        <dbReference type="ChEBI" id="CHEBI:29108"/>
        <label>1</label>
    </ligand>
</feature>
<feature type="binding site" evidence="17">
    <location>
        <position position="95"/>
    </location>
    <ligand>
        <name>Ca(2+)</name>
        <dbReference type="ChEBI" id="CHEBI:29108"/>
        <label>1</label>
    </ligand>
</feature>
<evidence type="ECO:0000256" key="9">
    <source>
        <dbReference type="ARBA" id="ARBA00022729"/>
    </source>
</evidence>
<dbReference type="FunFam" id="1.10.420.10:FF:000010">
    <property type="entry name" value="Peroxidase"/>
    <property type="match status" value="1"/>
</dbReference>
<evidence type="ECO:0000256" key="11">
    <source>
        <dbReference type="ARBA" id="ARBA00023002"/>
    </source>
</evidence>
<dbReference type="GO" id="GO:0046872">
    <property type="term" value="F:metal ion binding"/>
    <property type="evidence" value="ECO:0007669"/>
    <property type="project" value="UniProtKB-UniRule"/>
</dbReference>
<feature type="binding site" evidence="17">
    <location>
        <position position="90"/>
    </location>
    <ligand>
        <name>Ca(2+)</name>
        <dbReference type="ChEBI" id="CHEBI:29108"/>
        <label>1</label>
    </ligand>
</feature>
<name>A0A843XK46_COLES</name>
<evidence type="ECO:0000256" key="8">
    <source>
        <dbReference type="ARBA" id="ARBA00022723"/>
    </source>
</evidence>
<keyword evidence="11 20" id="KW-0560">Oxidoreductase</keyword>
<evidence type="ECO:0000256" key="10">
    <source>
        <dbReference type="ARBA" id="ARBA00022837"/>
    </source>
</evidence>